<evidence type="ECO:0000313" key="9">
    <source>
        <dbReference type="Proteomes" id="UP001500192"/>
    </source>
</evidence>
<organism evidence="8 9">
    <name type="scientific">Amycolatopsis dongchuanensis</name>
    <dbReference type="NCBI Taxonomy" id="1070866"/>
    <lineage>
        <taxon>Bacteria</taxon>
        <taxon>Bacillati</taxon>
        <taxon>Actinomycetota</taxon>
        <taxon>Actinomycetes</taxon>
        <taxon>Pseudonocardiales</taxon>
        <taxon>Pseudonocardiaceae</taxon>
        <taxon>Amycolatopsis</taxon>
    </lineage>
</organism>
<dbReference type="Proteomes" id="UP001500192">
    <property type="component" value="Unassembled WGS sequence"/>
</dbReference>
<comment type="caution">
    <text evidence="8">The sequence shown here is derived from an EMBL/GenBank/DDBJ whole genome shotgun (WGS) entry which is preliminary data.</text>
</comment>
<dbReference type="EMBL" id="BAABIB010000040">
    <property type="protein sequence ID" value="GAA5156793.1"/>
    <property type="molecule type" value="Genomic_DNA"/>
</dbReference>
<accession>A0ABP9Q7G4</accession>
<name>A0ABP9Q7G4_9PSEU</name>
<sequence length="216" mass="24224">MAGERVLRPETPAGGGDPDFVVPQPNDDRVLWEQAVRGDRAAFGELYQRHAEAVWNYAYRLTGSWATAEDLTSATFLTAWQKLSSLMLVNASARPWLFTVTSNLTRHEYRSQGRFSRMLTRIPRNDTTRDHADDVAAAADADRRLRVVLDAVDKLPKGERRAVELCLLGELSTAEAAEVLRIAEVSVRARISRARSRLRRLLEDTGIDSTGFEEGR</sequence>
<dbReference type="InterPro" id="IPR039425">
    <property type="entry name" value="RNA_pol_sigma-70-like"/>
</dbReference>
<dbReference type="SUPFAM" id="SSF88946">
    <property type="entry name" value="Sigma2 domain of RNA polymerase sigma factors"/>
    <property type="match status" value="1"/>
</dbReference>
<evidence type="ECO:0000256" key="5">
    <source>
        <dbReference type="SAM" id="MobiDB-lite"/>
    </source>
</evidence>
<evidence type="ECO:0000256" key="4">
    <source>
        <dbReference type="ARBA" id="ARBA00023163"/>
    </source>
</evidence>
<dbReference type="InterPro" id="IPR013325">
    <property type="entry name" value="RNA_pol_sigma_r2"/>
</dbReference>
<keyword evidence="3" id="KW-0731">Sigma factor</keyword>
<evidence type="ECO:0000256" key="3">
    <source>
        <dbReference type="ARBA" id="ARBA00023082"/>
    </source>
</evidence>
<reference evidence="9" key="1">
    <citation type="journal article" date="2019" name="Int. J. Syst. Evol. Microbiol.">
        <title>The Global Catalogue of Microorganisms (GCM) 10K type strain sequencing project: providing services to taxonomists for standard genome sequencing and annotation.</title>
        <authorList>
            <consortium name="The Broad Institute Genomics Platform"/>
            <consortium name="The Broad Institute Genome Sequencing Center for Infectious Disease"/>
            <person name="Wu L."/>
            <person name="Ma J."/>
        </authorList>
    </citation>
    <scope>NUCLEOTIDE SEQUENCE [LARGE SCALE GENOMIC DNA]</scope>
    <source>
        <strain evidence="9">JCM 18054</strain>
    </source>
</reference>
<feature type="domain" description="RNA polymerase sigma factor 70 region 4 type 2" evidence="7">
    <location>
        <begin position="147"/>
        <end position="198"/>
    </location>
</feature>
<dbReference type="PANTHER" id="PTHR43133">
    <property type="entry name" value="RNA POLYMERASE ECF-TYPE SIGMA FACTO"/>
    <property type="match status" value="1"/>
</dbReference>
<proteinExistence type="inferred from homology"/>
<evidence type="ECO:0000313" key="8">
    <source>
        <dbReference type="EMBL" id="GAA5156793.1"/>
    </source>
</evidence>
<keyword evidence="9" id="KW-1185">Reference proteome</keyword>
<feature type="region of interest" description="Disordered" evidence="5">
    <location>
        <begin position="1"/>
        <end position="24"/>
    </location>
</feature>
<gene>
    <name evidence="8" type="ORF">GCM10023214_15000</name>
</gene>
<dbReference type="Pfam" id="PF04542">
    <property type="entry name" value="Sigma70_r2"/>
    <property type="match status" value="1"/>
</dbReference>
<dbReference type="InterPro" id="IPR007627">
    <property type="entry name" value="RNA_pol_sigma70_r2"/>
</dbReference>
<feature type="domain" description="RNA polymerase sigma-70 region 2" evidence="6">
    <location>
        <begin position="46"/>
        <end position="114"/>
    </location>
</feature>
<evidence type="ECO:0000256" key="2">
    <source>
        <dbReference type="ARBA" id="ARBA00023015"/>
    </source>
</evidence>
<keyword evidence="4" id="KW-0804">Transcription</keyword>
<dbReference type="InterPro" id="IPR014284">
    <property type="entry name" value="RNA_pol_sigma-70_dom"/>
</dbReference>
<dbReference type="Gene3D" id="1.10.10.10">
    <property type="entry name" value="Winged helix-like DNA-binding domain superfamily/Winged helix DNA-binding domain"/>
    <property type="match status" value="1"/>
</dbReference>
<evidence type="ECO:0000256" key="1">
    <source>
        <dbReference type="ARBA" id="ARBA00010641"/>
    </source>
</evidence>
<comment type="similarity">
    <text evidence="1">Belongs to the sigma-70 factor family. ECF subfamily.</text>
</comment>
<dbReference type="PANTHER" id="PTHR43133:SF25">
    <property type="entry name" value="RNA POLYMERASE SIGMA FACTOR RFAY-RELATED"/>
    <property type="match status" value="1"/>
</dbReference>
<dbReference type="SUPFAM" id="SSF88659">
    <property type="entry name" value="Sigma3 and sigma4 domains of RNA polymerase sigma factors"/>
    <property type="match status" value="1"/>
</dbReference>
<dbReference type="NCBIfam" id="TIGR02937">
    <property type="entry name" value="sigma70-ECF"/>
    <property type="match status" value="1"/>
</dbReference>
<dbReference type="Gene3D" id="1.10.1740.10">
    <property type="match status" value="1"/>
</dbReference>
<dbReference type="RefSeq" id="WP_346053020.1">
    <property type="nucleotide sequence ID" value="NZ_BAABIB010000040.1"/>
</dbReference>
<protein>
    <submittedName>
        <fullName evidence="8">Sigma-70 family RNA polymerase sigma factor</fullName>
    </submittedName>
</protein>
<dbReference type="InterPro" id="IPR013249">
    <property type="entry name" value="RNA_pol_sigma70_r4_t2"/>
</dbReference>
<evidence type="ECO:0000259" key="7">
    <source>
        <dbReference type="Pfam" id="PF08281"/>
    </source>
</evidence>
<dbReference type="InterPro" id="IPR036388">
    <property type="entry name" value="WH-like_DNA-bd_sf"/>
</dbReference>
<keyword evidence="2" id="KW-0805">Transcription regulation</keyword>
<dbReference type="Pfam" id="PF08281">
    <property type="entry name" value="Sigma70_r4_2"/>
    <property type="match status" value="1"/>
</dbReference>
<evidence type="ECO:0000259" key="6">
    <source>
        <dbReference type="Pfam" id="PF04542"/>
    </source>
</evidence>
<dbReference type="InterPro" id="IPR013324">
    <property type="entry name" value="RNA_pol_sigma_r3/r4-like"/>
</dbReference>